<dbReference type="Gene3D" id="3.40.50.10090">
    <property type="match status" value="2"/>
</dbReference>
<dbReference type="CDD" id="cd06578">
    <property type="entry name" value="HemD"/>
    <property type="match status" value="1"/>
</dbReference>
<dbReference type="OrthoDB" id="1523900at2"/>
<dbReference type="InterPro" id="IPR039793">
    <property type="entry name" value="UROS/Hem4"/>
</dbReference>
<evidence type="ECO:0000313" key="3">
    <source>
        <dbReference type="Proteomes" id="UP000324595"/>
    </source>
</evidence>
<keyword evidence="3" id="KW-1185">Reference proteome</keyword>
<comment type="caution">
    <text evidence="2">The sequence shown here is derived from an EMBL/GenBank/DDBJ whole genome shotgun (WGS) entry which is preliminary data.</text>
</comment>
<name>A0A5D3YHR5_9BACT</name>
<dbReference type="Pfam" id="PF02602">
    <property type="entry name" value="HEM4"/>
    <property type="match status" value="1"/>
</dbReference>
<feature type="domain" description="Tetrapyrrole biosynthesis uroporphyrinogen III synthase" evidence="1">
    <location>
        <begin position="20"/>
        <end position="228"/>
    </location>
</feature>
<dbReference type="InterPro" id="IPR003754">
    <property type="entry name" value="4pyrrol_synth_uPrphyn_synth"/>
</dbReference>
<dbReference type="Proteomes" id="UP000324595">
    <property type="component" value="Unassembled WGS sequence"/>
</dbReference>
<reference evidence="2 3" key="1">
    <citation type="submission" date="2019-07" db="EMBL/GenBank/DDBJ databases">
        <title>Genomic Encyclopedia of Archaeal and Bacterial Type Strains, Phase II (KMG-II): from individual species to whole genera.</title>
        <authorList>
            <person name="Goeker M."/>
        </authorList>
    </citation>
    <scope>NUCLEOTIDE SEQUENCE [LARGE SCALE GENOMIC DNA]</scope>
    <source>
        <strain evidence="2 3">DSM 21935</strain>
    </source>
</reference>
<dbReference type="GO" id="GO:0005829">
    <property type="term" value="C:cytosol"/>
    <property type="evidence" value="ECO:0007669"/>
    <property type="project" value="TreeGrafter"/>
</dbReference>
<dbReference type="PANTHER" id="PTHR12390:SF0">
    <property type="entry name" value="UROPORPHYRINOGEN-III SYNTHASE"/>
    <property type="match status" value="1"/>
</dbReference>
<dbReference type="AlphaFoldDB" id="A0A5D3YHR5"/>
<protein>
    <submittedName>
        <fullName evidence="2">Uroporphyrinogen-III synthase</fullName>
    </submittedName>
</protein>
<dbReference type="RefSeq" id="WP_148898389.1">
    <property type="nucleotide sequence ID" value="NZ_VNHY01000002.1"/>
</dbReference>
<evidence type="ECO:0000259" key="1">
    <source>
        <dbReference type="Pfam" id="PF02602"/>
    </source>
</evidence>
<dbReference type="EMBL" id="VNHY01000002">
    <property type="protein sequence ID" value="TYP93313.1"/>
    <property type="molecule type" value="Genomic_DNA"/>
</dbReference>
<dbReference type="GO" id="GO:0004852">
    <property type="term" value="F:uroporphyrinogen-III synthase activity"/>
    <property type="evidence" value="ECO:0007669"/>
    <property type="project" value="InterPro"/>
</dbReference>
<proteinExistence type="predicted"/>
<dbReference type="InterPro" id="IPR036108">
    <property type="entry name" value="4pyrrol_syn_uPrphyn_synt_sf"/>
</dbReference>
<gene>
    <name evidence="2" type="ORF">LX73_1013</name>
</gene>
<organism evidence="2 3">
    <name type="scientific">Fodinibius salinus</name>
    <dbReference type="NCBI Taxonomy" id="860790"/>
    <lineage>
        <taxon>Bacteria</taxon>
        <taxon>Pseudomonadati</taxon>
        <taxon>Balneolota</taxon>
        <taxon>Balneolia</taxon>
        <taxon>Balneolales</taxon>
        <taxon>Balneolaceae</taxon>
        <taxon>Fodinibius</taxon>
    </lineage>
</organism>
<dbReference type="SUPFAM" id="SSF69618">
    <property type="entry name" value="HemD-like"/>
    <property type="match status" value="1"/>
</dbReference>
<dbReference type="PANTHER" id="PTHR12390">
    <property type="entry name" value="UROPORPHYRINOGEN III SYNTHASE"/>
    <property type="match status" value="1"/>
</dbReference>
<dbReference type="GO" id="GO:0006780">
    <property type="term" value="P:uroporphyrinogen III biosynthetic process"/>
    <property type="evidence" value="ECO:0007669"/>
    <property type="project" value="InterPro"/>
</dbReference>
<evidence type="ECO:0000313" key="2">
    <source>
        <dbReference type="EMBL" id="TYP93313.1"/>
    </source>
</evidence>
<accession>A0A5D3YHR5</accession>
<sequence length="245" mass="27692">MRQDKRNILVTRPLTARQIEYARILGLEPIIKPALHFNFPDYWDSVLKVINENLKSNWVFTSTNGVKALNELMQAGLQVRPEVQLFAVGSKTREALQDLGLNAKVPRTEDSEHLAELIIEEGKSDSLIYFHGNLSRDEMTNRLVENDIEVIEVEVYETVINPVEMPREHISGILFYSPSAVEGFAQGEGFDNELPPLFAIGPTTAKALKKETDQHIEIAKQPDTEVLLRTTSNYIFNQVQGETSD</sequence>